<keyword evidence="1" id="KW-0012">Acyltransferase</keyword>
<sequence length="169" mass="19343">MGLRSTKPPAAVNTIVNASHPLSTMAKETERTMQFQDELPSLPLPSLEQTLEQYVQSCEPLLEPSELEHTKAVCHDFLHGVGPQLQAILQERADTERNWIEEWWETFAYLQPRYPSAININWYGVLPGNWGPRDMSQCEAASIFTHAILKFRKNLLEYVIAVFFRLTNG</sequence>
<reference evidence="3" key="1">
    <citation type="submission" date="2023-04" db="EMBL/GenBank/DDBJ databases">
        <title>Phytophthora fragariaefolia NBRC 109709.</title>
        <authorList>
            <person name="Ichikawa N."/>
            <person name="Sato H."/>
            <person name="Tonouchi N."/>
        </authorList>
    </citation>
    <scope>NUCLEOTIDE SEQUENCE</scope>
    <source>
        <strain evidence="3">NBRC 109709</strain>
    </source>
</reference>
<evidence type="ECO:0000313" key="4">
    <source>
        <dbReference type="Proteomes" id="UP001165121"/>
    </source>
</evidence>
<dbReference type="Gene3D" id="3.30.559.70">
    <property type="entry name" value="Choline/Carnitine o-acyltransferase, domain 2"/>
    <property type="match status" value="1"/>
</dbReference>
<accession>A0A9W7CX62</accession>
<dbReference type="InterPro" id="IPR000542">
    <property type="entry name" value="Carn_acyl_trans"/>
</dbReference>
<evidence type="ECO:0000256" key="1">
    <source>
        <dbReference type="ARBA" id="ARBA00023315"/>
    </source>
</evidence>
<keyword evidence="1" id="KW-0808">Transferase</keyword>
<keyword evidence="4" id="KW-1185">Reference proteome</keyword>
<dbReference type="InterPro" id="IPR042231">
    <property type="entry name" value="Cho/carn_acyl_trans_2"/>
</dbReference>
<evidence type="ECO:0000259" key="2">
    <source>
        <dbReference type="Pfam" id="PF00755"/>
    </source>
</evidence>
<evidence type="ECO:0000313" key="3">
    <source>
        <dbReference type="EMBL" id="GMF42114.1"/>
    </source>
</evidence>
<dbReference type="SUPFAM" id="SSF52777">
    <property type="entry name" value="CoA-dependent acyltransferases"/>
    <property type="match status" value="1"/>
</dbReference>
<organism evidence="3 4">
    <name type="scientific">Phytophthora fragariaefolia</name>
    <dbReference type="NCBI Taxonomy" id="1490495"/>
    <lineage>
        <taxon>Eukaryota</taxon>
        <taxon>Sar</taxon>
        <taxon>Stramenopiles</taxon>
        <taxon>Oomycota</taxon>
        <taxon>Peronosporomycetes</taxon>
        <taxon>Peronosporales</taxon>
        <taxon>Peronosporaceae</taxon>
        <taxon>Phytophthora</taxon>
    </lineage>
</organism>
<dbReference type="Pfam" id="PF00755">
    <property type="entry name" value="Carn_acyltransf"/>
    <property type="match status" value="1"/>
</dbReference>
<name>A0A9W7CX62_9STRA</name>
<dbReference type="EMBL" id="BSXT01001401">
    <property type="protein sequence ID" value="GMF42114.1"/>
    <property type="molecule type" value="Genomic_DNA"/>
</dbReference>
<dbReference type="InterPro" id="IPR042572">
    <property type="entry name" value="Carn_acyl_trans_N"/>
</dbReference>
<dbReference type="OrthoDB" id="240216at2759"/>
<dbReference type="PANTHER" id="PTHR22589">
    <property type="entry name" value="CARNITINE O-ACYLTRANSFERASE"/>
    <property type="match status" value="1"/>
</dbReference>
<dbReference type="GO" id="GO:0016747">
    <property type="term" value="F:acyltransferase activity, transferring groups other than amino-acyl groups"/>
    <property type="evidence" value="ECO:0007669"/>
    <property type="project" value="UniProtKB-ARBA"/>
</dbReference>
<dbReference type="AlphaFoldDB" id="A0A9W7CX62"/>
<dbReference type="InterPro" id="IPR039551">
    <property type="entry name" value="Cho/carn_acyl_trans"/>
</dbReference>
<dbReference type="Proteomes" id="UP001165121">
    <property type="component" value="Unassembled WGS sequence"/>
</dbReference>
<gene>
    <name evidence="3" type="ORF">Pfra01_001364400</name>
</gene>
<dbReference type="PROSITE" id="PS00439">
    <property type="entry name" value="ACYLTRANSF_C_1"/>
    <property type="match status" value="1"/>
</dbReference>
<comment type="caution">
    <text evidence="3">The sequence shown here is derived from an EMBL/GenBank/DDBJ whole genome shotgun (WGS) entry which is preliminary data.</text>
</comment>
<protein>
    <submittedName>
        <fullName evidence="3">Unnamed protein product</fullName>
    </submittedName>
</protein>
<feature type="domain" description="Choline/carnitine acyltransferase" evidence="2">
    <location>
        <begin position="42"/>
        <end position="156"/>
    </location>
</feature>
<dbReference type="Gene3D" id="1.10.275.20">
    <property type="entry name" value="Choline/Carnitine o-acyltransferase"/>
    <property type="match status" value="1"/>
</dbReference>
<dbReference type="PANTHER" id="PTHR22589:SF67">
    <property type="entry name" value="PEROXISOMAL CARNITINE O-OCTANOYLTRANSFERASE"/>
    <property type="match status" value="1"/>
</dbReference>
<proteinExistence type="predicted"/>